<comment type="caution">
    <text evidence="2">The sequence shown here is derived from an EMBL/GenBank/DDBJ whole genome shotgun (WGS) entry which is preliminary data.</text>
</comment>
<dbReference type="AlphaFoldDB" id="A0A4Y7T3K4"/>
<evidence type="ECO:0000256" key="1">
    <source>
        <dbReference type="SAM" id="MobiDB-lite"/>
    </source>
</evidence>
<dbReference type="EMBL" id="QPFP01000031">
    <property type="protein sequence ID" value="TEB28715.1"/>
    <property type="molecule type" value="Genomic_DNA"/>
</dbReference>
<dbReference type="Proteomes" id="UP000298030">
    <property type="component" value="Unassembled WGS sequence"/>
</dbReference>
<evidence type="ECO:0000313" key="3">
    <source>
        <dbReference type="Proteomes" id="UP000298030"/>
    </source>
</evidence>
<protein>
    <submittedName>
        <fullName evidence="2">Uncharacterized protein</fullName>
    </submittedName>
</protein>
<accession>A0A4Y7T3K4</accession>
<dbReference type="OrthoDB" id="2839137at2759"/>
<evidence type="ECO:0000313" key="2">
    <source>
        <dbReference type="EMBL" id="TEB28715.1"/>
    </source>
</evidence>
<feature type="compositionally biased region" description="Basic residues" evidence="1">
    <location>
        <begin position="64"/>
        <end position="78"/>
    </location>
</feature>
<feature type="region of interest" description="Disordered" evidence="1">
    <location>
        <begin position="59"/>
        <end position="80"/>
    </location>
</feature>
<reference evidence="2 3" key="1">
    <citation type="journal article" date="2019" name="Nat. Ecol. Evol.">
        <title>Megaphylogeny resolves global patterns of mushroom evolution.</title>
        <authorList>
            <person name="Varga T."/>
            <person name="Krizsan K."/>
            <person name="Foldi C."/>
            <person name="Dima B."/>
            <person name="Sanchez-Garcia M."/>
            <person name="Sanchez-Ramirez S."/>
            <person name="Szollosi G.J."/>
            <person name="Szarkandi J.G."/>
            <person name="Papp V."/>
            <person name="Albert L."/>
            <person name="Andreopoulos W."/>
            <person name="Angelini C."/>
            <person name="Antonin V."/>
            <person name="Barry K.W."/>
            <person name="Bougher N.L."/>
            <person name="Buchanan P."/>
            <person name="Buyck B."/>
            <person name="Bense V."/>
            <person name="Catcheside P."/>
            <person name="Chovatia M."/>
            <person name="Cooper J."/>
            <person name="Damon W."/>
            <person name="Desjardin D."/>
            <person name="Finy P."/>
            <person name="Geml J."/>
            <person name="Haridas S."/>
            <person name="Hughes K."/>
            <person name="Justo A."/>
            <person name="Karasinski D."/>
            <person name="Kautmanova I."/>
            <person name="Kiss B."/>
            <person name="Kocsube S."/>
            <person name="Kotiranta H."/>
            <person name="LaButti K.M."/>
            <person name="Lechner B.E."/>
            <person name="Liimatainen K."/>
            <person name="Lipzen A."/>
            <person name="Lukacs Z."/>
            <person name="Mihaltcheva S."/>
            <person name="Morgado L.N."/>
            <person name="Niskanen T."/>
            <person name="Noordeloos M.E."/>
            <person name="Ohm R.A."/>
            <person name="Ortiz-Santana B."/>
            <person name="Ovrebo C."/>
            <person name="Racz N."/>
            <person name="Riley R."/>
            <person name="Savchenko A."/>
            <person name="Shiryaev A."/>
            <person name="Soop K."/>
            <person name="Spirin V."/>
            <person name="Szebenyi C."/>
            <person name="Tomsovsky M."/>
            <person name="Tulloss R.E."/>
            <person name="Uehling J."/>
            <person name="Grigoriev I.V."/>
            <person name="Vagvolgyi C."/>
            <person name="Papp T."/>
            <person name="Martin F.M."/>
            <person name="Miettinen O."/>
            <person name="Hibbett D.S."/>
            <person name="Nagy L.G."/>
        </authorList>
    </citation>
    <scope>NUCLEOTIDE SEQUENCE [LARGE SCALE GENOMIC DNA]</scope>
    <source>
        <strain evidence="2 3">FP101781</strain>
    </source>
</reference>
<gene>
    <name evidence="2" type="ORF">FA13DRAFT_1735539</name>
</gene>
<sequence>MLLPVFPQRTFSLCAFSRLRRIPLPTPRPASVRNCRVRGRFVGWRAWCSPGLRGISSATPYRGAHPKAKGPRSGHRTSRLLSSLDPNTLKAEDLVDISGFVGPKLCFKLTSTRTSVRYRAARKNGVFAVSPFPPGTRGFLYFRRSPHEHAATGEIRFRILRSEDAPLPVSEAFALGSDLISPDGITPWRIHVLNVFQSYPGIRAQLVAEGHVSGAQADQIDAILASSVKPGRARILENIADPFIWDLRNHQPNMLILDQGGIISRLNFNLVNAITKDCVPYIPTGTCSGRALVRFELAKVEPDREPKVVIRVLKIIEPPKPEDAEIANEIFREGELVHKYNTLARTRMGPWSTTRKAEDRFITPSSRKVLEEMYLSKPATP</sequence>
<organism evidence="2 3">
    <name type="scientific">Coprinellus micaceus</name>
    <name type="common">Glistening ink-cap mushroom</name>
    <name type="synonym">Coprinus micaceus</name>
    <dbReference type="NCBI Taxonomy" id="71717"/>
    <lineage>
        <taxon>Eukaryota</taxon>
        <taxon>Fungi</taxon>
        <taxon>Dikarya</taxon>
        <taxon>Basidiomycota</taxon>
        <taxon>Agaricomycotina</taxon>
        <taxon>Agaricomycetes</taxon>
        <taxon>Agaricomycetidae</taxon>
        <taxon>Agaricales</taxon>
        <taxon>Agaricineae</taxon>
        <taxon>Psathyrellaceae</taxon>
        <taxon>Coprinellus</taxon>
    </lineage>
</organism>
<keyword evidence="3" id="KW-1185">Reference proteome</keyword>
<name>A0A4Y7T3K4_COPMI</name>
<proteinExistence type="predicted"/>